<sequence>MIVHGVVVKGVEVDSQTRCKHYHTERDIIAIKFKCCDTYYPCHLCHEECADHKALTWPKEEWNEKAILCGNCGEELTINEYMNSKSTCPNCSASFNPGCQLHYHLYFD</sequence>
<evidence type="ECO:0000256" key="3">
    <source>
        <dbReference type="ARBA" id="ARBA00022833"/>
    </source>
</evidence>
<feature type="domain" description="CHY-type" evidence="4">
    <location>
        <begin position="12"/>
        <end position="93"/>
    </location>
</feature>
<keyword evidence="1" id="KW-0479">Metal-binding</keyword>
<dbReference type="PANTHER" id="PTHR28082:SF1">
    <property type="entry name" value="HELPER OF TIM PROTEIN 13"/>
    <property type="match status" value="1"/>
</dbReference>
<keyword evidence="6" id="KW-1185">Reference proteome</keyword>
<keyword evidence="3" id="KW-0862">Zinc</keyword>
<evidence type="ECO:0000313" key="6">
    <source>
        <dbReference type="Proteomes" id="UP001646157"/>
    </source>
</evidence>
<dbReference type="InterPro" id="IPR052604">
    <property type="entry name" value="Mito_Tim_assembly_helper"/>
</dbReference>
<evidence type="ECO:0000256" key="1">
    <source>
        <dbReference type="ARBA" id="ARBA00022723"/>
    </source>
</evidence>
<evidence type="ECO:0000259" key="4">
    <source>
        <dbReference type="PROSITE" id="PS51266"/>
    </source>
</evidence>
<comment type="caution">
    <text evidence="5">The sequence shown here is derived from an EMBL/GenBank/DDBJ whole genome shotgun (WGS) entry which is preliminary data.</text>
</comment>
<protein>
    <submittedName>
        <fullName evidence="5">CHY-type Zn-finger protein</fullName>
    </submittedName>
</protein>
<dbReference type="EMBL" id="JAFBDZ010000003">
    <property type="protein sequence ID" value="MBM7587063.1"/>
    <property type="molecule type" value="Genomic_DNA"/>
</dbReference>
<name>A0ABS2NGW2_9BACI</name>
<dbReference type="InterPro" id="IPR016694">
    <property type="entry name" value="UCP017292"/>
</dbReference>
<evidence type="ECO:0000313" key="5">
    <source>
        <dbReference type="EMBL" id="MBM7587063.1"/>
    </source>
</evidence>
<dbReference type="SUPFAM" id="SSF161219">
    <property type="entry name" value="CHY zinc finger-like"/>
    <property type="match status" value="1"/>
</dbReference>
<accession>A0ABS2NGW2</accession>
<dbReference type="PROSITE" id="PS51266">
    <property type="entry name" value="ZF_CHY"/>
    <property type="match status" value="1"/>
</dbReference>
<dbReference type="InterPro" id="IPR008913">
    <property type="entry name" value="Znf_CHY"/>
</dbReference>
<dbReference type="Pfam" id="PF05495">
    <property type="entry name" value="zf-CHY"/>
    <property type="match status" value="1"/>
</dbReference>
<dbReference type="RefSeq" id="WP_205174213.1">
    <property type="nucleotide sequence ID" value="NZ_JAFBDZ010000003.1"/>
</dbReference>
<dbReference type="InterPro" id="IPR037274">
    <property type="entry name" value="Znf_CHY_sf"/>
</dbReference>
<gene>
    <name evidence="5" type="ORF">JOC86_003615</name>
</gene>
<dbReference type="PIRSF" id="PIRSF017292">
    <property type="entry name" value="UCP017292_Znf_CHY"/>
    <property type="match status" value="1"/>
</dbReference>
<organism evidence="5 6">
    <name type="scientific">Rossellomorea pakistanensis</name>
    <dbReference type="NCBI Taxonomy" id="992288"/>
    <lineage>
        <taxon>Bacteria</taxon>
        <taxon>Bacillati</taxon>
        <taxon>Bacillota</taxon>
        <taxon>Bacilli</taxon>
        <taxon>Bacillales</taxon>
        <taxon>Bacillaceae</taxon>
        <taxon>Rossellomorea</taxon>
    </lineage>
</organism>
<evidence type="ECO:0000256" key="2">
    <source>
        <dbReference type="ARBA" id="ARBA00022771"/>
    </source>
</evidence>
<keyword evidence="2" id="KW-0863">Zinc-finger</keyword>
<dbReference type="PANTHER" id="PTHR28082">
    <property type="entry name" value="ZINC FINGER PROTEIN"/>
    <property type="match status" value="1"/>
</dbReference>
<reference evidence="5 6" key="1">
    <citation type="submission" date="2021-01" db="EMBL/GenBank/DDBJ databases">
        <title>Genomic Encyclopedia of Type Strains, Phase IV (KMG-IV): sequencing the most valuable type-strain genomes for metagenomic binning, comparative biology and taxonomic classification.</title>
        <authorList>
            <person name="Goeker M."/>
        </authorList>
    </citation>
    <scope>NUCLEOTIDE SEQUENCE [LARGE SCALE GENOMIC DNA]</scope>
    <source>
        <strain evidence="5 6">DSM 24834</strain>
    </source>
</reference>
<proteinExistence type="predicted"/>
<dbReference type="Proteomes" id="UP001646157">
    <property type="component" value="Unassembled WGS sequence"/>
</dbReference>